<dbReference type="PRINTS" id="PR00812">
    <property type="entry name" value="BCTERIALGSPF"/>
</dbReference>
<dbReference type="Gene3D" id="1.20.81.30">
    <property type="entry name" value="Type II secretion system (T2SS), domain F"/>
    <property type="match status" value="2"/>
</dbReference>
<reference evidence="11 12" key="1">
    <citation type="submission" date="2019-03" db="EMBL/GenBank/DDBJ databases">
        <title>Genomic Encyclopedia of Type Strains, Phase IV (KMG-IV): sequencing the most valuable type-strain genomes for metagenomic binning, comparative biology and taxonomic classification.</title>
        <authorList>
            <person name="Goeker M."/>
        </authorList>
    </citation>
    <scope>NUCLEOTIDE SEQUENCE [LARGE SCALE GENOMIC DNA]</scope>
    <source>
        <strain evidence="11 12">DSM 11170</strain>
    </source>
</reference>
<feature type="transmembrane region" description="Helical" evidence="9">
    <location>
        <begin position="404"/>
        <end position="425"/>
    </location>
</feature>
<dbReference type="FunFam" id="1.20.81.30:FF:000001">
    <property type="entry name" value="Type II secretion system protein F"/>
    <property type="match status" value="2"/>
</dbReference>
<comment type="caution">
    <text evidence="11">The sequence shown here is derived from an EMBL/GenBank/DDBJ whole genome shotgun (WGS) entry which is preliminary data.</text>
</comment>
<sequence>MRFRYRGRNRAGALQVGSIDEESTRAAVLALAEQQIWVIALEEEREEGCEEGCEEGHEGDREEGREKGRNEGKKLSPGTVLRRLRRRQRVTSVELAHFCEQLATLLAAGVALFQALRIISEQVNGSVLREVLAQVAHRLEGGVSLRDALAEYPRIFPALMIHMVEAGELGGVLDQVLARLAEHLQKEEEIIKKFTTALIYPGLVLAASAVVFVFTLVVVLPSFAGILKGLGVELPAVTRGAMALAEGVEAYGVPVLLFGLVLAGVGYRYVGPARIGRFWDQLLLQLPVAGVILRKLTAAQFCRTMGLLLRCGVPLLPSLELSTRGVSNEVIRTGLVEVGQDVQRGWGMAAPLRNSGLFPSMVVEMISIGEESGALDTMLMRVGDYYDKEVGATAQRIGAMAEPLLLMVISMVVLFLVFSVLLPIFELMGTMAE</sequence>
<evidence type="ECO:0000256" key="4">
    <source>
        <dbReference type="ARBA" id="ARBA00022519"/>
    </source>
</evidence>
<evidence type="ECO:0000256" key="8">
    <source>
        <dbReference type="SAM" id="MobiDB-lite"/>
    </source>
</evidence>
<comment type="similarity">
    <text evidence="2">Belongs to the GSP F family.</text>
</comment>
<dbReference type="OrthoDB" id="9805682at2"/>
<keyword evidence="12" id="KW-1185">Reference proteome</keyword>
<feature type="domain" description="Type II secretion system protein GspF" evidence="10">
    <location>
        <begin position="301"/>
        <end position="423"/>
    </location>
</feature>
<comment type="subcellular location">
    <subcellularLocation>
        <location evidence="1">Cell inner membrane</location>
        <topology evidence="1">Multi-pass membrane protein</topology>
    </subcellularLocation>
</comment>
<dbReference type="InterPro" id="IPR003004">
    <property type="entry name" value="GspF/PilC"/>
</dbReference>
<feature type="transmembrane region" description="Helical" evidence="9">
    <location>
        <begin position="198"/>
        <end position="224"/>
    </location>
</feature>
<gene>
    <name evidence="11" type="ORF">EDD73_10542</name>
</gene>
<protein>
    <submittedName>
        <fullName evidence="11">Type II secretion system protein F (GspF)</fullName>
    </submittedName>
</protein>
<evidence type="ECO:0000256" key="5">
    <source>
        <dbReference type="ARBA" id="ARBA00022692"/>
    </source>
</evidence>
<proteinExistence type="inferred from homology"/>
<evidence type="ECO:0000256" key="1">
    <source>
        <dbReference type="ARBA" id="ARBA00004429"/>
    </source>
</evidence>
<feature type="domain" description="Type II secretion system protein GspF" evidence="10">
    <location>
        <begin position="98"/>
        <end position="221"/>
    </location>
</feature>
<evidence type="ECO:0000313" key="11">
    <source>
        <dbReference type="EMBL" id="TCP67147.1"/>
    </source>
</evidence>
<dbReference type="Pfam" id="PF00482">
    <property type="entry name" value="T2SSF"/>
    <property type="match status" value="2"/>
</dbReference>
<evidence type="ECO:0000256" key="3">
    <source>
        <dbReference type="ARBA" id="ARBA00022475"/>
    </source>
</evidence>
<evidence type="ECO:0000256" key="9">
    <source>
        <dbReference type="SAM" id="Phobius"/>
    </source>
</evidence>
<dbReference type="InterPro" id="IPR018076">
    <property type="entry name" value="T2SS_GspF_dom"/>
</dbReference>
<evidence type="ECO:0000256" key="7">
    <source>
        <dbReference type="ARBA" id="ARBA00023136"/>
    </source>
</evidence>
<keyword evidence="5 9" id="KW-0812">Transmembrane</keyword>
<evidence type="ECO:0000259" key="10">
    <source>
        <dbReference type="Pfam" id="PF00482"/>
    </source>
</evidence>
<dbReference type="AlphaFoldDB" id="A0A4R2RWL1"/>
<dbReference type="RefSeq" id="WP_131918397.1">
    <property type="nucleotide sequence ID" value="NZ_JAOQNU010000005.1"/>
</dbReference>
<evidence type="ECO:0000256" key="2">
    <source>
        <dbReference type="ARBA" id="ARBA00005745"/>
    </source>
</evidence>
<feature type="transmembrane region" description="Helical" evidence="9">
    <location>
        <begin position="251"/>
        <end position="270"/>
    </location>
</feature>
<accession>A0A4R2RWL1</accession>
<name>A0A4R2RWL1_9FIRM</name>
<dbReference type="Proteomes" id="UP000294813">
    <property type="component" value="Unassembled WGS sequence"/>
</dbReference>
<keyword evidence="6 9" id="KW-1133">Transmembrane helix</keyword>
<evidence type="ECO:0000313" key="12">
    <source>
        <dbReference type="Proteomes" id="UP000294813"/>
    </source>
</evidence>
<keyword evidence="3" id="KW-1003">Cell membrane</keyword>
<feature type="region of interest" description="Disordered" evidence="8">
    <location>
        <begin position="49"/>
        <end position="75"/>
    </location>
</feature>
<keyword evidence="4" id="KW-0997">Cell inner membrane</keyword>
<organism evidence="11 12">
    <name type="scientific">Heliophilum fasciatum</name>
    <dbReference type="NCBI Taxonomy" id="35700"/>
    <lineage>
        <taxon>Bacteria</taxon>
        <taxon>Bacillati</taxon>
        <taxon>Bacillota</taxon>
        <taxon>Clostridia</taxon>
        <taxon>Eubacteriales</taxon>
        <taxon>Heliobacteriaceae</taxon>
        <taxon>Heliophilum</taxon>
    </lineage>
</organism>
<dbReference type="EMBL" id="SLXT01000005">
    <property type="protein sequence ID" value="TCP67147.1"/>
    <property type="molecule type" value="Genomic_DNA"/>
</dbReference>
<feature type="compositionally biased region" description="Basic and acidic residues" evidence="8">
    <location>
        <begin position="54"/>
        <end position="74"/>
    </location>
</feature>
<dbReference type="PANTHER" id="PTHR30012:SF0">
    <property type="entry name" value="TYPE II SECRETION SYSTEM PROTEIN F-RELATED"/>
    <property type="match status" value="1"/>
</dbReference>
<dbReference type="PANTHER" id="PTHR30012">
    <property type="entry name" value="GENERAL SECRETION PATHWAY PROTEIN"/>
    <property type="match status" value="1"/>
</dbReference>
<keyword evidence="7 9" id="KW-0472">Membrane</keyword>
<evidence type="ECO:0000256" key="6">
    <source>
        <dbReference type="ARBA" id="ARBA00022989"/>
    </source>
</evidence>
<dbReference type="GO" id="GO:0005886">
    <property type="term" value="C:plasma membrane"/>
    <property type="evidence" value="ECO:0007669"/>
    <property type="project" value="UniProtKB-SubCell"/>
</dbReference>
<dbReference type="InterPro" id="IPR042094">
    <property type="entry name" value="T2SS_GspF_sf"/>
</dbReference>